<feature type="compositionally biased region" description="Low complexity" evidence="2">
    <location>
        <begin position="216"/>
        <end position="231"/>
    </location>
</feature>
<dbReference type="GO" id="GO:0007165">
    <property type="term" value="P:signal transduction"/>
    <property type="evidence" value="ECO:0007669"/>
    <property type="project" value="InterPro"/>
</dbReference>
<dbReference type="SUPFAM" id="SSF50156">
    <property type="entry name" value="PDZ domain-like"/>
    <property type="match status" value="1"/>
</dbReference>
<evidence type="ECO:0000256" key="2">
    <source>
        <dbReference type="SAM" id="MobiDB-lite"/>
    </source>
</evidence>
<dbReference type="PANTHER" id="PTHR46150">
    <property type="entry name" value="RHO GTPASE-ACTIVATING PROTEIN 100F"/>
    <property type="match status" value="1"/>
</dbReference>
<dbReference type="STRING" id="1147741.A0A0R3S4R8"/>
<organism evidence="7 8">
    <name type="scientific">Elaeophora elaphi</name>
    <dbReference type="NCBI Taxonomy" id="1147741"/>
    <lineage>
        <taxon>Eukaryota</taxon>
        <taxon>Metazoa</taxon>
        <taxon>Ecdysozoa</taxon>
        <taxon>Nematoda</taxon>
        <taxon>Chromadorea</taxon>
        <taxon>Rhabditida</taxon>
        <taxon>Spirurina</taxon>
        <taxon>Spiruromorpha</taxon>
        <taxon>Filarioidea</taxon>
        <taxon>Onchocercidae</taxon>
        <taxon>Elaeophora</taxon>
    </lineage>
</organism>
<accession>A0A0R3S4R8</accession>
<dbReference type="GO" id="GO:0097060">
    <property type="term" value="C:synaptic membrane"/>
    <property type="evidence" value="ECO:0007669"/>
    <property type="project" value="TreeGrafter"/>
</dbReference>
<dbReference type="PANTHER" id="PTHR46150:SF3">
    <property type="entry name" value="RHO GTPASE-ACTIVATING PROTEIN 100F"/>
    <property type="match status" value="1"/>
</dbReference>
<dbReference type="PROSITE" id="PS50106">
    <property type="entry name" value="PDZ"/>
    <property type="match status" value="1"/>
</dbReference>
<dbReference type="Gene3D" id="2.30.42.10">
    <property type="match status" value="1"/>
</dbReference>
<dbReference type="InterPro" id="IPR057459">
    <property type="entry name" value="SYDE1/2_C2"/>
</dbReference>
<dbReference type="PROSITE" id="PS51278">
    <property type="entry name" value="GATASE_TYPE_2"/>
    <property type="match status" value="1"/>
</dbReference>
<dbReference type="InterPro" id="IPR001478">
    <property type="entry name" value="PDZ"/>
</dbReference>
<dbReference type="Gene3D" id="2.60.40.150">
    <property type="entry name" value="C2 domain"/>
    <property type="match status" value="1"/>
</dbReference>
<dbReference type="SMART" id="SM00324">
    <property type="entry name" value="RhoGAP"/>
    <property type="match status" value="1"/>
</dbReference>
<dbReference type="WBParaSite" id="EEL_0000978701-mRNA-1">
    <property type="protein sequence ID" value="EEL_0000978701-mRNA-1"/>
    <property type="gene ID" value="EEL_0000978701"/>
</dbReference>
<dbReference type="AlphaFoldDB" id="A0A0R3S4R8"/>
<reference evidence="8" key="1">
    <citation type="submission" date="2017-02" db="UniProtKB">
        <authorList>
            <consortium name="WormBaseParasite"/>
        </authorList>
    </citation>
    <scope>IDENTIFICATION</scope>
</reference>
<dbReference type="Pfam" id="PF25336">
    <property type="entry name" value="C2_SYDE"/>
    <property type="match status" value="1"/>
</dbReference>
<dbReference type="GO" id="GO:0046578">
    <property type="term" value="P:regulation of Ras protein signal transduction"/>
    <property type="evidence" value="ECO:0007669"/>
    <property type="project" value="TreeGrafter"/>
</dbReference>
<dbReference type="Gene3D" id="1.10.555.10">
    <property type="entry name" value="Rho GTPase activation protein"/>
    <property type="match status" value="1"/>
</dbReference>
<feature type="compositionally biased region" description="Polar residues" evidence="2">
    <location>
        <begin position="185"/>
        <end position="195"/>
    </location>
</feature>
<evidence type="ECO:0000259" key="4">
    <source>
        <dbReference type="PROSITE" id="PS50106"/>
    </source>
</evidence>
<sequence length="932" mass="104034">LFISKFLVISGCSLPEEVVRKIHQVDQQSSTLTAAGITGFSARILDKSEYRMEKRGAAGTGDIIVVQLVEIIKKPGQSLGLYLREGNGTDRLSGVFASRFGENSELEKFGDIIRPGDEILSVNNVDVSAMSIDDVVLVLSIPRRLLLRIRYIKNKRERMTQSQSMVTRPVVVFQRSDQEQHDDTPSSTLLNHPTSTANTWLGKKARQQQEMAKRCSQPSSASSSSATVTGVPSMVTMDPRQHFTAHPSRLLDSQAEKLEETVSRTARVPPPKLLPSAVRRADSFTTTAQLPNQMLPSYTYSMPRSLTQRPVPLPSFPGPSTAPDYLPASSSYGAFPGSLGLSQFHVLPGTSRPLPINQRSLSDVAGYAMHHSLCSPPGAMDPRYMFRGQSAWHPVDPSRRSNSLPRRRAVSGTAPRTVKWRNDVIDGAISREGNFSCLIDFISFFIFLSKLVHSDARVRFGSSNVSGQYGRTIDDIFSAQEYRNWACIDTGIRPPQDRQSRWSHTYGEKPGASIRSSSLPSRAMLTATNRFSLGHERGDLLDRLHVSPLMNRRVPLRVAGPGFDVDTPLDVTSLTGILVVQIIEGRGLKMPEKQKAFTEEMYCVLEVNETHRARTGVSTAEQKFRWRETFEIDVQHATHTNFFVYSWHPQYRHKLCHKGSLKLLEAFVVDRLNGNRMFALNLEPKGQLIVKIAFHSVAVAFRRIVNCRYDGLFGIPLQRLVAREGRETPLVLSRLLQEIEHRGVDYSGLYIHVAVCGSLEKKRMLREELELNVERARLNVEAVPDTNVLACLVKDFLRELPEPLISTSIYSMIVEAFSVALPNDPRGNRRLLLRVVDCLPAPNKNTLIQIMDHLKMVISSEQHNGVTTARLTGIFGCLLFCSCNAPMESISTQSSSGIYPPKTVINPLDTDQAARTLRLLVDIWPSRVSKSD</sequence>
<dbReference type="GO" id="GO:0016477">
    <property type="term" value="P:cell migration"/>
    <property type="evidence" value="ECO:0007669"/>
    <property type="project" value="TreeGrafter"/>
</dbReference>
<feature type="region of interest" description="Disordered" evidence="2">
    <location>
        <begin position="176"/>
        <end position="195"/>
    </location>
</feature>
<evidence type="ECO:0000256" key="1">
    <source>
        <dbReference type="ARBA" id="ARBA00022468"/>
    </source>
</evidence>
<dbReference type="SMART" id="SM00228">
    <property type="entry name" value="PDZ"/>
    <property type="match status" value="1"/>
</dbReference>
<dbReference type="Proteomes" id="UP000050640">
    <property type="component" value="Unplaced"/>
</dbReference>
<dbReference type="GO" id="GO:0030030">
    <property type="term" value="P:cell projection organization"/>
    <property type="evidence" value="ECO:0007669"/>
    <property type="project" value="TreeGrafter"/>
</dbReference>
<dbReference type="InterPro" id="IPR000198">
    <property type="entry name" value="RhoGAP_dom"/>
</dbReference>
<dbReference type="Pfam" id="PF00595">
    <property type="entry name" value="PDZ"/>
    <property type="match status" value="1"/>
</dbReference>
<dbReference type="InterPro" id="IPR036034">
    <property type="entry name" value="PDZ_sf"/>
</dbReference>
<feature type="domain" description="Glutamine amidotransferase type-2" evidence="6">
    <location>
        <begin position="707"/>
        <end position="932"/>
    </location>
</feature>
<evidence type="ECO:0000259" key="3">
    <source>
        <dbReference type="PROSITE" id="PS50004"/>
    </source>
</evidence>
<dbReference type="InterPro" id="IPR008936">
    <property type="entry name" value="Rho_GTPase_activation_prot"/>
</dbReference>
<dbReference type="InterPro" id="IPR052118">
    <property type="entry name" value="Rho-GAP_regulator"/>
</dbReference>
<proteinExistence type="predicted"/>
<dbReference type="SUPFAM" id="SSF48350">
    <property type="entry name" value="GTPase activation domain, GAP"/>
    <property type="match status" value="1"/>
</dbReference>
<name>A0A0R3S4R8_9BILA</name>
<feature type="region of interest" description="Disordered" evidence="2">
    <location>
        <begin position="205"/>
        <end position="231"/>
    </location>
</feature>
<dbReference type="SMART" id="SM00239">
    <property type="entry name" value="C2"/>
    <property type="match status" value="1"/>
</dbReference>
<keyword evidence="1" id="KW-0343">GTPase activation</keyword>
<keyword evidence="7" id="KW-1185">Reference proteome</keyword>
<evidence type="ECO:0000259" key="6">
    <source>
        <dbReference type="PROSITE" id="PS51278"/>
    </source>
</evidence>
<evidence type="ECO:0000313" key="7">
    <source>
        <dbReference type="Proteomes" id="UP000050640"/>
    </source>
</evidence>
<feature type="domain" description="PDZ" evidence="4">
    <location>
        <begin position="68"/>
        <end position="139"/>
    </location>
</feature>
<evidence type="ECO:0000313" key="8">
    <source>
        <dbReference type="WBParaSite" id="EEL_0000978701-mRNA-1"/>
    </source>
</evidence>
<dbReference type="InterPro" id="IPR035892">
    <property type="entry name" value="C2_domain_sf"/>
</dbReference>
<dbReference type="InterPro" id="IPR000008">
    <property type="entry name" value="C2_dom"/>
</dbReference>
<dbReference type="CDD" id="cd06718">
    <property type="entry name" value="PDZ_Par6-like"/>
    <property type="match status" value="1"/>
</dbReference>
<dbReference type="PROSITE" id="PS50238">
    <property type="entry name" value="RHOGAP"/>
    <property type="match status" value="1"/>
</dbReference>
<feature type="region of interest" description="Disordered" evidence="2">
    <location>
        <begin position="496"/>
        <end position="515"/>
    </location>
</feature>
<dbReference type="InterPro" id="IPR017932">
    <property type="entry name" value="GATase_2_dom"/>
</dbReference>
<dbReference type="SUPFAM" id="SSF49562">
    <property type="entry name" value="C2 domain (Calcium/lipid-binding domain, CaLB)"/>
    <property type="match status" value="1"/>
</dbReference>
<dbReference type="PROSITE" id="PS50004">
    <property type="entry name" value="C2"/>
    <property type="match status" value="1"/>
</dbReference>
<feature type="domain" description="C2" evidence="3">
    <location>
        <begin position="557"/>
        <end position="682"/>
    </location>
</feature>
<evidence type="ECO:0000259" key="5">
    <source>
        <dbReference type="PROSITE" id="PS50238"/>
    </source>
</evidence>
<dbReference type="GO" id="GO:0005096">
    <property type="term" value="F:GTPase activator activity"/>
    <property type="evidence" value="ECO:0007669"/>
    <property type="project" value="UniProtKB-KW"/>
</dbReference>
<dbReference type="Pfam" id="PF00620">
    <property type="entry name" value="RhoGAP"/>
    <property type="match status" value="1"/>
</dbReference>
<protein>
    <submittedName>
        <fullName evidence="8">PDZ domain-containing protein</fullName>
    </submittedName>
</protein>
<feature type="domain" description="Rho-GAP" evidence="5">
    <location>
        <begin position="715"/>
        <end position="928"/>
    </location>
</feature>